<dbReference type="InterPro" id="IPR036291">
    <property type="entry name" value="NAD(P)-bd_dom_sf"/>
</dbReference>
<dbReference type="OMA" id="SHVDEWR"/>
<protein>
    <recommendedName>
        <fullName evidence="5">Ketoreductase domain-containing protein</fullName>
    </recommendedName>
</protein>
<dbReference type="PRINTS" id="PR00081">
    <property type="entry name" value="GDHRDH"/>
</dbReference>
<dbReference type="Pfam" id="PF00106">
    <property type="entry name" value="adh_short"/>
    <property type="match status" value="1"/>
</dbReference>
<evidence type="ECO:0000313" key="6">
    <source>
        <dbReference type="EMBL" id="ORY94393.1"/>
    </source>
</evidence>
<dbReference type="Proteomes" id="UP000242180">
    <property type="component" value="Unassembled WGS sequence"/>
</dbReference>
<sequence length="256" mass="27172">MSSPVFIVTGASKGIGKAIALQSLTKFNARVVAVARSAELLDALKADATKLGKHDALELLVGDVTSQDVARHAVSRALDKWGQLNAVIANAGVLEPIATVAESPVEGWKHLFDVNFFSVITLVQEALPALRKSKGAIIMVSSGAASKGYRAWGAYGASKAAMNHLAETLSAEEPDIATIAVRPGIVDTDMQGLIRSNGQEAMKDDHKKFVELHEAGKLVRPEEPGHVLAALAAKAPLNLSGTFVSWDDEELKEYRA</sequence>
<name>A0A1X2H750_SYNRA</name>
<dbReference type="OrthoDB" id="153074at2759"/>
<organism evidence="6 7">
    <name type="scientific">Syncephalastrum racemosum</name>
    <name type="common">Filamentous fungus</name>
    <dbReference type="NCBI Taxonomy" id="13706"/>
    <lineage>
        <taxon>Eukaryota</taxon>
        <taxon>Fungi</taxon>
        <taxon>Fungi incertae sedis</taxon>
        <taxon>Mucoromycota</taxon>
        <taxon>Mucoromycotina</taxon>
        <taxon>Mucoromycetes</taxon>
        <taxon>Mucorales</taxon>
        <taxon>Syncephalastraceae</taxon>
        <taxon>Syncephalastrum</taxon>
    </lineage>
</organism>
<dbReference type="PANTHER" id="PTHR43008:SF8">
    <property type="entry name" value="BENZIL REDUCTASE ((S)-BENZOIN FORMING) IRC24"/>
    <property type="match status" value="1"/>
</dbReference>
<dbReference type="GO" id="GO:0050664">
    <property type="term" value="F:oxidoreductase activity, acting on NAD(P)H, oxygen as acceptor"/>
    <property type="evidence" value="ECO:0007669"/>
    <property type="project" value="TreeGrafter"/>
</dbReference>
<evidence type="ECO:0000259" key="5">
    <source>
        <dbReference type="SMART" id="SM00822"/>
    </source>
</evidence>
<dbReference type="FunFam" id="3.40.50.720:FF:000281">
    <property type="entry name" value="Uncharacterized oxidoreductase YIR035C"/>
    <property type="match status" value="1"/>
</dbReference>
<accession>A0A1X2H750</accession>
<evidence type="ECO:0000256" key="1">
    <source>
        <dbReference type="ARBA" id="ARBA00006484"/>
    </source>
</evidence>
<dbReference type="EMBL" id="MCGN01000007">
    <property type="protein sequence ID" value="ORY94393.1"/>
    <property type="molecule type" value="Genomic_DNA"/>
</dbReference>
<keyword evidence="7" id="KW-1185">Reference proteome</keyword>
<keyword evidence="3" id="KW-0560">Oxidoreductase</keyword>
<reference evidence="6 7" key="1">
    <citation type="submission" date="2016-07" db="EMBL/GenBank/DDBJ databases">
        <title>Pervasive Adenine N6-methylation of Active Genes in Fungi.</title>
        <authorList>
            <consortium name="DOE Joint Genome Institute"/>
            <person name="Mondo S.J."/>
            <person name="Dannebaum R.O."/>
            <person name="Kuo R.C."/>
            <person name="Labutti K."/>
            <person name="Haridas S."/>
            <person name="Kuo A."/>
            <person name="Salamov A."/>
            <person name="Ahrendt S.R."/>
            <person name="Lipzen A."/>
            <person name="Sullivan W."/>
            <person name="Andreopoulos W.B."/>
            <person name="Clum A."/>
            <person name="Lindquist E."/>
            <person name="Daum C."/>
            <person name="Ramamoorthy G.K."/>
            <person name="Gryganskyi A."/>
            <person name="Culley D."/>
            <person name="Magnuson J.K."/>
            <person name="James T.Y."/>
            <person name="O'Malley M.A."/>
            <person name="Stajich J.E."/>
            <person name="Spatafora J.W."/>
            <person name="Visel A."/>
            <person name="Grigoriev I.V."/>
        </authorList>
    </citation>
    <scope>NUCLEOTIDE SEQUENCE [LARGE SCALE GENOMIC DNA]</scope>
    <source>
        <strain evidence="6 7">NRRL 2496</strain>
    </source>
</reference>
<dbReference type="AlphaFoldDB" id="A0A1X2H750"/>
<dbReference type="FunCoup" id="A0A1X2H750">
    <property type="interactions" value="29"/>
</dbReference>
<feature type="domain" description="Ketoreductase" evidence="5">
    <location>
        <begin position="4"/>
        <end position="188"/>
    </location>
</feature>
<dbReference type="STRING" id="13706.A0A1X2H750"/>
<dbReference type="SUPFAM" id="SSF51735">
    <property type="entry name" value="NAD(P)-binding Rossmann-fold domains"/>
    <property type="match status" value="1"/>
</dbReference>
<gene>
    <name evidence="6" type="ORF">BCR43DRAFT_476111</name>
</gene>
<evidence type="ECO:0000256" key="3">
    <source>
        <dbReference type="ARBA" id="ARBA00023002"/>
    </source>
</evidence>
<dbReference type="PRINTS" id="PR00080">
    <property type="entry name" value="SDRFAMILY"/>
</dbReference>
<dbReference type="InParanoid" id="A0A1X2H750"/>
<dbReference type="InterPro" id="IPR057326">
    <property type="entry name" value="KR_dom"/>
</dbReference>
<evidence type="ECO:0000256" key="2">
    <source>
        <dbReference type="ARBA" id="ARBA00022857"/>
    </source>
</evidence>
<dbReference type="Gene3D" id="3.40.50.720">
    <property type="entry name" value="NAD(P)-binding Rossmann-like Domain"/>
    <property type="match status" value="1"/>
</dbReference>
<comment type="similarity">
    <text evidence="1 4">Belongs to the short-chain dehydrogenases/reductases (SDR) family.</text>
</comment>
<proteinExistence type="inferred from homology"/>
<comment type="caution">
    <text evidence="6">The sequence shown here is derived from an EMBL/GenBank/DDBJ whole genome shotgun (WGS) entry which is preliminary data.</text>
</comment>
<dbReference type="InterPro" id="IPR002347">
    <property type="entry name" value="SDR_fam"/>
</dbReference>
<evidence type="ECO:0000313" key="7">
    <source>
        <dbReference type="Proteomes" id="UP000242180"/>
    </source>
</evidence>
<evidence type="ECO:0000256" key="4">
    <source>
        <dbReference type="RuleBase" id="RU000363"/>
    </source>
</evidence>
<dbReference type="PANTHER" id="PTHR43008">
    <property type="entry name" value="BENZIL REDUCTASE"/>
    <property type="match status" value="1"/>
</dbReference>
<dbReference type="InterPro" id="IPR020904">
    <property type="entry name" value="Sc_DH/Rdtase_CS"/>
</dbReference>
<keyword evidence="2" id="KW-0521">NADP</keyword>
<dbReference type="SMART" id="SM00822">
    <property type="entry name" value="PKS_KR"/>
    <property type="match status" value="1"/>
</dbReference>
<dbReference type="PROSITE" id="PS00061">
    <property type="entry name" value="ADH_SHORT"/>
    <property type="match status" value="1"/>
</dbReference>